<dbReference type="RefSeq" id="WP_096332983.1">
    <property type="nucleotide sequence ID" value="NZ_FOMX01000012.1"/>
</dbReference>
<evidence type="ECO:0000256" key="1">
    <source>
        <dbReference type="SAM" id="MobiDB-lite"/>
    </source>
</evidence>
<dbReference type="EMBL" id="FOMX01000012">
    <property type="protein sequence ID" value="SFE34890.1"/>
    <property type="molecule type" value="Genomic_DNA"/>
</dbReference>
<feature type="region of interest" description="Disordered" evidence="1">
    <location>
        <begin position="23"/>
        <end position="62"/>
    </location>
</feature>
<dbReference type="Proteomes" id="UP000199400">
    <property type="component" value="Unassembled WGS sequence"/>
</dbReference>
<accession>A0A1I1ZWG3</accession>
<dbReference type="PROSITE" id="PS51257">
    <property type="entry name" value="PROKAR_LIPOPROTEIN"/>
    <property type="match status" value="1"/>
</dbReference>
<keyword evidence="3" id="KW-1185">Reference proteome</keyword>
<evidence type="ECO:0000313" key="3">
    <source>
        <dbReference type="Proteomes" id="UP000199400"/>
    </source>
</evidence>
<sequence length="322" mass="33905">MHLNYRPLVVVCALLACGPKSPGTTDGTTTGTTTDGPTTTSTTAPTTTPTTTEGAPEHTRPSTEQQLCIDLCLNLGERDPGCSRADYTCYEWCMAGFTYAEHECRDELRAARRCEAEATAFDDHWACESPECASVYAALDVCRGYCSHLGGVPSSGSSTQQCDWGSDCLDGHEYEMQCATGDAPLCTCWIDNTKVGTCLLAGELEAFSCGELDLFDGCCNEFFLPVLQPAAVDEPIPSEPEASGTASPGDPCPLVGLNLPCEQNGSAGLTYCDDIGGSVRFGPCIAEPDCDLLAAACEGTCQLLEGVPTWVEQECSGESTSG</sequence>
<evidence type="ECO:0000313" key="2">
    <source>
        <dbReference type="EMBL" id="SFE34890.1"/>
    </source>
</evidence>
<name>A0A1I1ZWG3_9BACT</name>
<protein>
    <submittedName>
        <fullName evidence="2">Uncharacterized protein</fullName>
    </submittedName>
</protein>
<feature type="compositionally biased region" description="Low complexity" evidence="1">
    <location>
        <begin position="23"/>
        <end position="54"/>
    </location>
</feature>
<organism evidence="2 3">
    <name type="scientific">Nannocystis exedens</name>
    <dbReference type="NCBI Taxonomy" id="54"/>
    <lineage>
        <taxon>Bacteria</taxon>
        <taxon>Pseudomonadati</taxon>
        <taxon>Myxococcota</taxon>
        <taxon>Polyangia</taxon>
        <taxon>Nannocystales</taxon>
        <taxon>Nannocystaceae</taxon>
        <taxon>Nannocystis</taxon>
    </lineage>
</organism>
<reference evidence="3" key="1">
    <citation type="submission" date="2016-10" db="EMBL/GenBank/DDBJ databases">
        <authorList>
            <person name="Varghese N."/>
            <person name="Submissions S."/>
        </authorList>
    </citation>
    <scope>NUCLEOTIDE SEQUENCE [LARGE SCALE GENOMIC DNA]</scope>
    <source>
        <strain evidence="3">ATCC 25963</strain>
    </source>
</reference>
<gene>
    <name evidence="2" type="ORF">SAMN02745121_03950</name>
</gene>
<dbReference type="AlphaFoldDB" id="A0A1I1ZWG3"/>
<proteinExistence type="predicted"/>